<comment type="similarity">
    <text evidence="14 16">Belongs to the type III pantothenate kinase family.</text>
</comment>
<evidence type="ECO:0000256" key="3">
    <source>
        <dbReference type="ARBA" id="ARBA00004496"/>
    </source>
</evidence>
<keyword evidence="8 16" id="KW-0808">Transferase</keyword>
<dbReference type="Gene3D" id="3.30.420.40">
    <property type="match status" value="2"/>
</dbReference>
<comment type="function">
    <text evidence="16">Catalyzes the phosphorylation of pantothenate (Pan), the first step in CoA biosynthesis.</text>
</comment>
<comment type="catalytic activity">
    <reaction evidence="1 16">
        <text>(R)-pantothenate + ATP = (R)-4'-phosphopantothenate + ADP + H(+)</text>
        <dbReference type="Rhea" id="RHEA:16373"/>
        <dbReference type="ChEBI" id="CHEBI:10986"/>
        <dbReference type="ChEBI" id="CHEBI:15378"/>
        <dbReference type="ChEBI" id="CHEBI:29032"/>
        <dbReference type="ChEBI" id="CHEBI:30616"/>
        <dbReference type="ChEBI" id="CHEBI:456216"/>
        <dbReference type="EC" id="2.7.1.33"/>
    </reaction>
</comment>
<dbReference type="SUPFAM" id="SSF53067">
    <property type="entry name" value="Actin-like ATPase domain"/>
    <property type="match status" value="2"/>
</dbReference>
<keyword evidence="10 16" id="KW-0418">Kinase</keyword>
<feature type="binding site" evidence="16">
    <location>
        <position position="172"/>
    </location>
    <ligand>
        <name>substrate</name>
    </ligand>
</feature>
<dbReference type="HAMAP" id="MF_01274">
    <property type="entry name" value="Pantothen_kinase_3"/>
    <property type="match status" value="1"/>
</dbReference>
<evidence type="ECO:0000256" key="15">
    <source>
        <dbReference type="ARBA" id="ARBA00040883"/>
    </source>
</evidence>
<keyword evidence="11 16" id="KW-0067">ATP-binding</keyword>
<comment type="caution">
    <text evidence="17">The sequence shown here is derived from an EMBL/GenBank/DDBJ whole genome shotgun (WGS) entry which is preliminary data.</text>
</comment>
<dbReference type="EMBL" id="JABKKJ010000012">
    <property type="protein sequence ID" value="NPE25445.1"/>
    <property type="molecule type" value="Genomic_DNA"/>
</dbReference>
<feature type="binding site" evidence="16">
    <location>
        <begin position="94"/>
        <end position="97"/>
    </location>
    <ligand>
        <name>substrate</name>
    </ligand>
</feature>
<keyword evidence="18" id="KW-1185">Reference proteome</keyword>
<comment type="cofactor">
    <cofactor evidence="2">
        <name>K(+)</name>
        <dbReference type="ChEBI" id="CHEBI:29103"/>
    </cofactor>
</comment>
<evidence type="ECO:0000256" key="8">
    <source>
        <dbReference type="ARBA" id="ARBA00022679"/>
    </source>
</evidence>
<protein>
    <recommendedName>
        <fullName evidence="15 16">Type III pantothenate kinase</fullName>
        <ecNumber evidence="6 16">2.7.1.33</ecNumber>
    </recommendedName>
    <alternativeName>
        <fullName evidence="16">PanK-III</fullName>
    </alternativeName>
    <alternativeName>
        <fullName evidence="16">Pantothenic acid kinase</fullName>
    </alternativeName>
</protein>
<reference evidence="17 18" key="1">
    <citation type="submission" date="2020-05" db="EMBL/GenBank/DDBJ databases">
        <title>Distinct polysaccharide utilization as determinants for interspecies competition between intestinal Prevotella spp.</title>
        <authorList>
            <person name="Galvez E.J.C."/>
            <person name="Iljazovic A."/>
            <person name="Strowig T."/>
        </authorList>
    </citation>
    <scope>NUCLEOTIDE SEQUENCE [LARGE SCALE GENOMIC DNA]</scope>
    <source>
        <strain evidence="17 18">PCHR</strain>
    </source>
</reference>
<evidence type="ECO:0000256" key="12">
    <source>
        <dbReference type="ARBA" id="ARBA00022958"/>
    </source>
</evidence>
<name>A0ABX2B639_9BACT</name>
<sequence>MNIIIDIGNTCVKMVCFDGDNVVEEVRADKNESTCLLDFCSKYRFEKGIYSNVSDLDTEFCDAINSLPFPMLHFVSDETPIPIINRYATPKTLGTDRLAAAVGANYLRPDNDVLIIDIGTCVTFDMVSSKREYLGGNISPGLSMRLKALNAYTDRLPLVDRKGNMSLIGDTTETAIRNGVVNGVKYEIEGYINHFMKEYPELFVYLTGGVHLNLHFSEKMPIFADNFIVPKGLNRILEYNNGLL</sequence>
<comment type="pathway">
    <text evidence="4 16">Cofactor biosynthesis; coenzyme A biosynthesis; CoA from (R)-pantothenate: step 1/5.</text>
</comment>
<keyword evidence="16" id="KW-0479">Metal-binding</keyword>
<evidence type="ECO:0000256" key="10">
    <source>
        <dbReference type="ARBA" id="ARBA00022777"/>
    </source>
</evidence>
<dbReference type="EC" id="2.7.1.33" evidence="6 16"/>
<evidence type="ECO:0000313" key="17">
    <source>
        <dbReference type="EMBL" id="NPE25445.1"/>
    </source>
</evidence>
<organism evidence="17 18">
    <name type="scientific">Xylanibacter caecicola</name>
    <dbReference type="NCBI Taxonomy" id="2736294"/>
    <lineage>
        <taxon>Bacteria</taxon>
        <taxon>Pseudomonadati</taxon>
        <taxon>Bacteroidota</taxon>
        <taxon>Bacteroidia</taxon>
        <taxon>Bacteroidales</taxon>
        <taxon>Prevotellaceae</taxon>
        <taxon>Xylanibacter</taxon>
    </lineage>
</organism>
<dbReference type="Pfam" id="PF03309">
    <property type="entry name" value="Pan_kinase"/>
    <property type="match status" value="1"/>
</dbReference>
<keyword evidence="7 16" id="KW-0963">Cytoplasm</keyword>
<evidence type="ECO:0000256" key="4">
    <source>
        <dbReference type="ARBA" id="ARBA00005225"/>
    </source>
</evidence>
<feature type="active site" description="Proton acceptor" evidence="16">
    <location>
        <position position="96"/>
    </location>
</feature>
<evidence type="ECO:0000256" key="13">
    <source>
        <dbReference type="ARBA" id="ARBA00022993"/>
    </source>
</evidence>
<comment type="subunit">
    <text evidence="5 16">Homodimer.</text>
</comment>
<proteinExistence type="inferred from homology"/>
<dbReference type="RefSeq" id="WP_172344911.1">
    <property type="nucleotide sequence ID" value="NZ_CASTNK010000016.1"/>
</dbReference>
<dbReference type="InterPro" id="IPR004619">
    <property type="entry name" value="Type_III_PanK"/>
</dbReference>
<evidence type="ECO:0000256" key="2">
    <source>
        <dbReference type="ARBA" id="ARBA00001958"/>
    </source>
</evidence>
<keyword evidence="12 16" id="KW-0630">Potassium</keyword>
<dbReference type="GO" id="GO:0016301">
    <property type="term" value="F:kinase activity"/>
    <property type="evidence" value="ECO:0007669"/>
    <property type="project" value="UniProtKB-KW"/>
</dbReference>
<evidence type="ECO:0000256" key="6">
    <source>
        <dbReference type="ARBA" id="ARBA00012102"/>
    </source>
</evidence>
<keyword evidence="13 16" id="KW-0173">Coenzyme A biosynthesis</keyword>
<comment type="subcellular location">
    <subcellularLocation>
        <location evidence="3 16">Cytoplasm</location>
    </subcellularLocation>
</comment>
<dbReference type="Proteomes" id="UP000820977">
    <property type="component" value="Unassembled WGS sequence"/>
</dbReference>
<dbReference type="InterPro" id="IPR043129">
    <property type="entry name" value="ATPase_NBD"/>
</dbReference>
<dbReference type="PANTHER" id="PTHR34265:SF1">
    <property type="entry name" value="TYPE III PANTOTHENATE KINASE"/>
    <property type="match status" value="1"/>
</dbReference>
<evidence type="ECO:0000313" key="18">
    <source>
        <dbReference type="Proteomes" id="UP000820977"/>
    </source>
</evidence>
<evidence type="ECO:0000256" key="14">
    <source>
        <dbReference type="ARBA" id="ARBA00038036"/>
    </source>
</evidence>
<gene>
    <name evidence="16" type="primary">coaX</name>
    <name evidence="17" type="ORF">HPS54_07970</name>
</gene>
<evidence type="ECO:0000256" key="11">
    <source>
        <dbReference type="ARBA" id="ARBA00022840"/>
    </source>
</evidence>
<keyword evidence="9 16" id="KW-0547">Nucleotide-binding</keyword>
<feature type="binding site" evidence="16">
    <location>
        <begin position="6"/>
        <end position="13"/>
    </location>
    <ligand>
        <name>ATP</name>
        <dbReference type="ChEBI" id="CHEBI:30616"/>
    </ligand>
</feature>
<evidence type="ECO:0000256" key="5">
    <source>
        <dbReference type="ARBA" id="ARBA00011738"/>
    </source>
</evidence>
<comment type="cofactor">
    <cofactor evidence="16">
        <name>NH4(+)</name>
        <dbReference type="ChEBI" id="CHEBI:28938"/>
    </cofactor>
    <cofactor evidence="16">
        <name>K(+)</name>
        <dbReference type="ChEBI" id="CHEBI:29103"/>
    </cofactor>
    <text evidence="16">A monovalent cation. Ammonium or potassium.</text>
</comment>
<feature type="binding site" evidence="16">
    <location>
        <position position="120"/>
    </location>
    <ligand>
        <name>ATP</name>
        <dbReference type="ChEBI" id="CHEBI:30616"/>
    </ligand>
</feature>
<evidence type="ECO:0000256" key="1">
    <source>
        <dbReference type="ARBA" id="ARBA00001206"/>
    </source>
</evidence>
<evidence type="ECO:0000256" key="16">
    <source>
        <dbReference type="HAMAP-Rule" id="MF_01274"/>
    </source>
</evidence>
<dbReference type="CDD" id="cd24015">
    <property type="entry name" value="ASKHA_NBD_PanK-III"/>
    <property type="match status" value="1"/>
</dbReference>
<accession>A0ABX2B639</accession>
<feature type="binding site" evidence="16">
    <location>
        <position position="87"/>
    </location>
    <ligand>
        <name>substrate</name>
    </ligand>
</feature>
<feature type="binding site" evidence="16">
    <location>
        <position position="117"/>
    </location>
    <ligand>
        <name>K(+)</name>
        <dbReference type="ChEBI" id="CHEBI:29103"/>
    </ligand>
</feature>
<evidence type="ECO:0000256" key="9">
    <source>
        <dbReference type="ARBA" id="ARBA00022741"/>
    </source>
</evidence>
<dbReference type="NCBIfam" id="TIGR00671">
    <property type="entry name" value="baf"/>
    <property type="match status" value="1"/>
</dbReference>
<evidence type="ECO:0000256" key="7">
    <source>
        <dbReference type="ARBA" id="ARBA00022490"/>
    </source>
</evidence>
<dbReference type="PANTHER" id="PTHR34265">
    <property type="entry name" value="TYPE III PANTOTHENATE KINASE"/>
    <property type="match status" value="1"/>
</dbReference>